<evidence type="ECO:0000256" key="10">
    <source>
        <dbReference type="ARBA" id="ARBA00023172"/>
    </source>
</evidence>
<dbReference type="GO" id="GO:0003677">
    <property type="term" value="F:DNA binding"/>
    <property type="evidence" value="ECO:0007669"/>
    <property type="project" value="InterPro"/>
</dbReference>
<keyword evidence="9 14" id="KW-0460">Magnesium</keyword>
<evidence type="ECO:0000256" key="5">
    <source>
        <dbReference type="ARBA" id="ARBA00022723"/>
    </source>
</evidence>
<dbReference type="Proteomes" id="UP000192520">
    <property type="component" value="Unassembled WGS sequence"/>
</dbReference>
<dbReference type="InterPro" id="IPR036599">
    <property type="entry name" value="DNA_ligase_N_sf"/>
</dbReference>
<dbReference type="Gene3D" id="3.30.470.30">
    <property type="entry name" value="DNA ligase/mRNA capping enzyme"/>
    <property type="match status" value="1"/>
</dbReference>
<dbReference type="SUPFAM" id="SSF56091">
    <property type="entry name" value="DNA ligase/mRNA capping enzyme, catalytic domain"/>
    <property type="match status" value="1"/>
</dbReference>
<feature type="binding site" evidence="14">
    <location>
        <position position="302"/>
    </location>
    <ligand>
        <name>ATP</name>
        <dbReference type="ChEBI" id="CHEBI:30616"/>
    </ligand>
</feature>
<evidence type="ECO:0000256" key="1">
    <source>
        <dbReference type="ARBA" id="ARBA00007572"/>
    </source>
</evidence>
<feature type="binding site" evidence="14">
    <location>
        <position position="452"/>
    </location>
    <ligand>
        <name>ATP</name>
        <dbReference type="ChEBI" id="CHEBI:30616"/>
    </ligand>
</feature>
<sequence>MRLMKFSSFARCLRELESTASRKEMVGILAELLKRSSEEEVGKICYLCLGRLAPVYRSVEFNVAEKTMLKVLSFSFGVREDEVRSRYKKLGDLGSVAELLRGEYRGAGRGGDLEVAEVYNELLRIARDSGAGSQERKVHSLAALLRKLSPLGVRYCARIPLGQLRLGFSDVTLIEALAVMVGGGKEEVKFIRQKFNIRPDVGEIVRVIKLHGLEGLKEVGVEIGTPILPALAERMPTMEKIVEKLGEFAVEPKMDGIRLQIHLNKAVNGQPLVDSLESQRELFNEQGSKKESPGALVCIFSRRLDDVTDMFPDVVAAVQKLPVDSAIMDGEAIAYNPDTEEFLPFQETMKRKRKYNVAQKAAELPLKVFLFDLLFLNGKSLLETAFGERRRLLEKLVLDGNLLMAARHTKVNSARKLKKLFDLYISEGLEGVMCKRLDSPYQAGARNFNWVKYKRSAEGVGLPDTVDGLVMGYYAGRGQRAKFGVGAFLAGVFNPQKDRFETIAKVGTGLTDDQWREFSRRVGPLEVKAKPAEYCVAKELECDAWLRPGLVVEIDADEVTCSPVHTAARGLNIVRTGAENGAGLSLRFPRLVRFRDKLPEEATTVEEIMEMYRMQQT</sequence>
<dbReference type="EC" id="6.5.1.1" evidence="14"/>
<evidence type="ECO:0000256" key="9">
    <source>
        <dbReference type="ARBA" id="ARBA00022842"/>
    </source>
</evidence>
<dbReference type="InterPro" id="IPR022865">
    <property type="entry name" value="DNA_ligae_ATP-dep_bac/arc"/>
</dbReference>
<dbReference type="PROSITE" id="PS50160">
    <property type="entry name" value="DNA_LIGASE_A3"/>
    <property type="match status" value="1"/>
</dbReference>
<evidence type="ECO:0000256" key="7">
    <source>
        <dbReference type="ARBA" id="ARBA00022763"/>
    </source>
</evidence>
<evidence type="ECO:0000256" key="15">
    <source>
        <dbReference type="RuleBase" id="RU004196"/>
    </source>
</evidence>
<dbReference type="Pfam" id="PF04675">
    <property type="entry name" value="DNA_ligase_A_N"/>
    <property type="match status" value="1"/>
</dbReference>
<dbReference type="GO" id="GO:0005524">
    <property type="term" value="F:ATP binding"/>
    <property type="evidence" value="ECO:0007669"/>
    <property type="project" value="UniProtKB-UniRule"/>
</dbReference>
<evidence type="ECO:0000256" key="11">
    <source>
        <dbReference type="ARBA" id="ARBA00023204"/>
    </source>
</evidence>
<dbReference type="SUPFAM" id="SSF50249">
    <property type="entry name" value="Nucleic acid-binding proteins"/>
    <property type="match status" value="1"/>
</dbReference>
<dbReference type="CDD" id="cd07901">
    <property type="entry name" value="Adenylation_DNA_ligase_Arch_LigB"/>
    <property type="match status" value="1"/>
</dbReference>
<feature type="binding site" evidence="14">
    <location>
        <position position="258"/>
    </location>
    <ligand>
        <name>ATP</name>
        <dbReference type="ChEBI" id="CHEBI:30616"/>
    </ligand>
</feature>
<evidence type="ECO:0000256" key="8">
    <source>
        <dbReference type="ARBA" id="ARBA00022840"/>
    </source>
</evidence>
<keyword evidence="10 14" id="KW-0233">DNA recombination</keyword>
<keyword evidence="4 14" id="KW-0235">DNA replication</keyword>
<dbReference type="GO" id="GO:0006310">
    <property type="term" value="P:DNA recombination"/>
    <property type="evidence" value="ECO:0007669"/>
    <property type="project" value="UniProtKB-UniRule"/>
</dbReference>
<dbReference type="Pfam" id="PF04679">
    <property type="entry name" value="DNA_ligase_A_C"/>
    <property type="match status" value="1"/>
</dbReference>
<evidence type="ECO:0000256" key="13">
    <source>
        <dbReference type="ARBA" id="ARBA00034003"/>
    </source>
</evidence>
<proteinExistence type="inferred from homology"/>
<comment type="cofactor">
    <cofactor evidence="14">
        <name>Mg(2+)</name>
        <dbReference type="ChEBI" id="CHEBI:18420"/>
    </cofactor>
</comment>
<keyword evidence="7 14" id="KW-0227">DNA damage</keyword>
<keyword evidence="5 14" id="KW-0479">Metal-binding</keyword>
<feature type="active site" description="N6-AMP-lysine intermediate" evidence="14">
    <location>
        <position position="253"/>
    </location>
</feature>
<dbReference type="GO" id="GO:0003910">
    <property type="term" value="F:DNA ligase (ATP) activity"/>
    <property type="evidence" value="ECO:0007669"/>
    <property type="project" value="UniProtKB-UniRule"/>
</dbReference>
<dbReference type="GO" id="GO:0051301">
    <property type="term" value="P:cell division"/>
    <property type="evidence" value="ECO:0007669"/>
    <property type="project" value="UniProtKB-KW"/>
</dbReference>
<keyword evidence="11 14" id="KW-0234">DNA repair</keyword>
<reference evidence="18" key="1">
    <citation type="submission" date="2017-03" db="EMBL/GenBank/DDBJ databases">
        <title>Novel pathways for hydrocarbon cycling and metabolic interdependencies in hydrothermal sediment communities.</title>
        <authorList>
            <person name="Dombrowski N."/>
            <person name="Seitz K."/>
            <person name="Teske A."/>
            <person name="Baker B."/>
        </authorList>
    </citation>
    <scope>NUCLEOTIDE SEQUENCE [LARGE SCALE GENOMIC DNA]</scope>
</reference>
<dbReference type="EMBL" id="MZGJ01000027">
    <property type="protein sequence ID" value="OQX50641.1"/>
    <property type="molecule type" value="Genomic_DNA"/>
</dbReference>
<accession>A0A1W9NWV5</accession>
<keyword evidence="12 14" id="KW-0131">Cell cycle</keyword>
<gene>
    <name evidence="14" type="primary">lig</name>
    <name evidence="17" type="ORF">B5M47_03575</name>
</gene>
<evidence type="ECO:0000256" key="14">
    <source>
        <dbReference type="HAMAP-Rule" id="MF_00407"/>
    </source>
</evidence>
<comment type="caution">
    <text evidence="17">The sequence shown here is derived from an EMBL/GenBank/DDBJ whole genome shotgun (WGS) entry which is preliminary data.</text>
</comment>
<feature type="binding site" evidence="14">
    <location>
        <position position="371"/>
    </location>
    <ligand>
        <name>ATP</name>
        <dbReference type="ChEBI" id="CHEBI:30616"/>
    </ligand>
</feature>
<evidence type="ECO:0000313" key="18">
    <source>
        <dbReference type="Proteomes" id="UP000192520"/>
    </source>
</evidence>
<evidence type="ECO:0000256" key="6">
    <source>
        <dbReference type="ARBA" id="ARBA00022741"/>
    </source>
</evidence>
<evidence type="ECO:0000313" key="17">
    <source>
        <dbReference type="EMBL" id="OQX50641.1"/>
    </source>
</evidence>
<evidence type="ECO:0000256" key="3">
    <source>
        <dbReference type="ARBA" id="ARBA00022618"/>
    </source>
</evidence>
<dbReference type="HAMAP" id="MF_00407">
    <property type="entry name" value="DNA_ligase"/>
    <property type="match status" value="1"/>
</dbReference>
<dbReference type="InterPro" id="IPR012308">
    <property type="entry name" value="DNA_ligase_ATP-dep_N"/>
</dbReference>
<keyword evidence="2 14" id="KW-0436">Ligase</keyword>
<feature type="domain" description="ATP-dependent DNA ligase family profile" evidence="16">
    <location>
        <begin position="359"/>
        <end position="481"/>
    </location>
</feature>
<organism evidence="17 18">
    <name type="scientific">candidate division CPR3 bacterium 4484_211</name>
    <dbReference type="NCBI Taxonomy" id="1968527"/>
    <lineage>
        <taxon>Bacteria</taxon>
        <taxon>Bacteria division CPR3</taxon>
    </lineage>
</organism>
<dbReference type="InterPro" id="IPR050191">
    <property type="entry name" value="ATP-dep_DNA_ligase"/>
</dbReference>
<dbReference type="InterPro" id="IPR000977">
    <property type="entry name" value="DNA_ligase_ATP-dep"/>
</dbReference>
<comment type="function">
    <text evidence="14">DNA ligase that seals nicks in double-stranded DNA during DNA replication, DNA recombination and DNA repair.</text>
</comment>
<dbReference type="InterPro" id="IPR012309">
    <property type="entry name" value="DNA_ligase_ATP-dep_C"/>
</dbReference>
<dbReference type="GO" id="GO:0006273">
    <property type="term" value="P:lagging strand elongation"/>
    <property type="evidence" value="ECO:0007669"/>
    <property type="project" value="TreeGrafter"/>
</dbReference>
<name>A0A1W9NWV5_UNCC3</name>
<dbReference type="InterPro" id="IPR012310">
    <property type="entry name" value="DNA_ligase_ATP-dep_cent"/>
</dbReference>
<dbReference type="Pfam" id="PF01068">
    <property type="entry name" value="DNA_ligase_A_M"/>
    <property type="match status" value="1"/>
</dbReference>
<dbReference type="NCBIfam" id="TIGR00574">
    <property type="entry name" value="dnl1"/>
    <property type="match status" value="1"/>
</dbReference>
<dbReference type="STRING" id="1968527.B5M47_03575"/>
<keyword evidence="3 14" id="KW-0132">Cell division</keyword>
<protein>
    <recommendedName>
        <fullName evidence="14">Probable DNA ligase</fullName>
        <ecNumber evidence="14">6.5.1.1</ecNumber>
    </recommendedName>
    <alternativeName>
        <fullName evidence="14">Polydeoxyribonucleotide synthase [ATP]</fullName>
    </alternativeName>
</protein>
<evidence type="ECO:0000256" key="4">
    <source>
        <dbReference type="ARBA" id="ARBA00022705"/>
    </source>
</evidence>
<comment type="similarity">
    <text evidence="1 14 15">Belongs to the ATP-dependent DNA ligase family.</text>
</comment>
<dbReference type="GO" id="GO:0071897">
    <property type="term" value="P:DNA biosynthetic process"/>
    <property type="evidence" value="ECO:0007669"/>
    <property type="project" value="InterPro"/>
</dbReference>
<dbReference type="Gene3D" id="1.10.3260.10">
    <property type="entry name" value="DNA ligase, ATP-dependent, N-terminal domain"/>
    <property type="match status" value="1"/>
</dbReference>
<keyword evidence="6 14" id="KW-0547">Nucleotide-binding</keyword>
<feature type="binding site" evidence="14">
    <location>
        <position position="446"/>
    </location>
    <ligand>
        <name>ATP</name>
        <dbReference type="ChEBI" id="CHEBI:30616"/>
    </ligand>
</feature>
<evidence type="ECO:0000259" key="16">
    <source>
        <dbReference type="PROSITE" id="PS50160"/>
    </source>
</evidence>
<dbReference type="PANTHER" id="PTHR45674">
    <property type="entry name" value="DNA LIGASE 1/3 FAMILY MEMBER"/>
    <property type="match status" value="1"/>
</dbReference>
<comment type="catalytic activity">
    <reaction evidence="13 14">
        <text>ATP + (deoxyribonucleotide)n-3'-hydroxyl + 5'-phospho-(deoxyribonucleotide)m = (deoxyribonucleotide)n+m + AMP + diphosphate.</text>
        <dbReference type="EC" id="6.5.1.1"/>
    </reaction>
</comment>
<evidence type="ECO:0000256" key="12">
    <source>
        <dbReference type="ARBA" id="ARBA00023306"/>
    </source>
</evidence>
<evidence type="ECO:0000256" key="2">
    <source>
        <dbReference type="ARBA" id="ARBA00022598"/>
    </source>
</evidence>
<dbReference type="AlphaFoldDB" id="A0A1W9NWV5"/>
<feature type="binding site" evidence="14">
    <location>
        <position position="251"/>
    </location>
    <ligand>
        <name>ATP</name>
        <dbReference type="ChEBI" id="CHEBI:30616"/>
    </ligand>
</feature>
<dbReference type="Gene3D" id="2.40.50.140">
    <property type="entry name" value="Nucleic acid-binding proteins"/>
    <property type="match status" value="1"/>
</dbReference>
<dbReference type="PANTHER" id="PTHR45674:SF4">
    <property type="entry name" value="DNA LIGASE 1"/>
    <property type="match status" value="1"/>
</dbReference>
<feature type="binding site" evidence="14">
    <location>
        <position position="331"/>
    </location>
    <ligand>
        <name>ATP</name>
        <dbReference type="ChEBI" id="CHEBI:30616"/>
    </ligand>
</feature>
<keyword evidence="8 14" id="KW-0067">ATP-binding</keyword>
<dbReference type="GO" id="GO:0046872">
    <property type="term" value="F:metal ion binding"/>
    <property type="evidence" value="ECO:0007669"/>
    <property type="project" value="UniProtKB-KW"/>
</dbReference>
<dbReference type="GO" id="GO:0006281">
    <property type="term" value="P:DNA repair"/>
    <property type="evidence" value="ECO:0007669"/>
    <property type="project" value="UniProtKB-UniRule"/>
</dbReference>
<dbReference type="SUPFAM" id="SSF117018">
    <property type="entry name" value="ATP-dependent DNA ligase DNA-binding domain"/>
    <property type="match status" value="1"/>
</dbReference>
<dbReference type="InterPro" id="IPR012340">
    <property type="entry name" value="NA-bd_OB-fold"/>
</dbReference>